<dbReference type="Gene3D" id="3.40.50.150">
    <property type="entry name" value="Vaccinia Virus protein VP39"/>
    <property type="match status" value="1"/>
</dbReference>
<dbReference type="Proteomes" id="UP001431209">
    <property type="component" value="Unassembled WGS sequence"/>
</dbReference>
<organism evidence="3 4">
    <name type="scientific">Acrasis kona</name>
    <dbReference type="NCBI Taxonomy" id="1008807"/>
    <lineage>
        <taxon>Eukaryota</taxon>
        <taxon>Discoba</taxon>
        <taxon>Heterolobosea</taxon>
        <taxon>Tetramitia</taxon>
        <taxon>Eutetramitia</taxon>
        <taxon>Acrasidae</taxon>
        <taxon>Acrasis</taxon>
    </lineage>
</organism>
<feature type="transmembrane region" description="Helical" evidence="1">
    <location>
        <begin position="18"/>
        <end position="35"/>
    </location>
</feature>
<dbReference type="EMBL" id="JAOPGA020001102">
    <property type="protein sequence ID" value="KAL0485067.1"/>
    <property type="molecule type" value="Genomic_DNA"/>
</dbReference>
<dbReference type="NCBIfam" id="TIGR01444">
    <property type="entry name" value="fkbM_fam"/>
    <property type="match status" value="1"/>
</dbReference>
<name>A0AAW2Z771_9EUKA</name>
<comment type="caution">
    <text evidence="3">The sequence shown here is derived from an EMBL/GenBank/DDBJ whole genome shotgun (WGS) entry which is preliminary data.</text>
</comment>
<reference evidence="3 4" key="1">
    <citation type="submission" date="2024-03" db="EMBL/GenBank/DDBJ databases">
        <title>The Acrasis kona genome and developmental transcriptomes reveal deep origins of eukaryotic multicellular pathways.</title>
        <authorList>
            <person name="Sheikh S."/>
            <person name="Fu C.-J."/>
            <person name="Brown M.W."/>
            <person name="Baldauf S.L."/>
        </authorList>
    </citation>
    <scope>NUCLEOTIDE SEQUENCE [LARGE SCALE GENOMIC DNA]</scope>
    <source>
        <strain evidence="3 4">ATCC MYA-3509</strain>
    </source>
</reference>
<protein>
    <submittedName>
        <fullName evidence="3">Valine tRS</fullName>
    </submittedName>
</protein>
<evidence type="ECO:0000313" key="4">
    <source>
        <dbReference type="Proteomes" id="UP001431209"/>
    </source>
</evidence>
<dbReference type="SUPFAM" id="SSF53335">
    <property type="entry name" value="S-adenosyl-L-methionine-dependent methyltransferases"/>
    <property type="match status" value="1"/>
</dbReference>
<dbReference type="AlphaFoldDB" id="A0AAW2Z771"/>
<dbReference type="InterPro" id="IPR029063">
    <property type="entry name" value="SAM-dependent_MTases_sf"/>
</dbReference>
<dbReference type="InterPro" id="IPR006342">
    <property type="entry name" value="FkbM_mtfrase"/>
</dbReference>
<evidence type="ECO:0000313" key="3">
    <source>
        <dbReference type="EMBL" id="KAL0485067.1"/>
    </source>
</evidence>
<keyword evidence="1" id="KW-0812">Transmembrane</keyword>
<proteinExistence type="predicted"/>
<accession>A0AAW2Z771</accession>
<keyword evidence="4" id="KW-1185">Reference proteome</keyword>
<evidence type="ECO:0000256" key="1">
    <source>
        <dbReference type="SAM" id="Phobius"/>
    </source>
</evidence>
<evidence type="ECO:0000259" key="2">
    <source>
        <dbReference type="Pfam" id="PF05050"/>
    </source>
</evidence>
<gene>
    <name evidence="3" type="ORF">AKO1_011834</name>
</gene>
<dbReference type="Pfam" id="PF05050">
    <property type="entry name" value="Methyltransf_21"/>
    <property type="match status" value="1"/>
</dbReference>
<sequence>MNKSHIRDGTVTIKTRHLLLLGIATVLIAGATLYYKPSLEKPSLTTLKTNNAPKLDIPASIKTIWINVGTHLDPVLPPADDKSIMVIGFEPNLDLLERVRVNKYERLQVIPAAVANFHGVGSFRLSNNGGASSSLAKFVPRAEKLDSGEVSFVPIVRLEDIMKQIPRHINVESIKIDAQGFDLEVIKSAGEFVTRFTTITAEIVANDDLAYYKDVDNSRKSWMAYMTKYGFKKEHEDCNGVPQEELDKGVRCEEANVRWRRSN</sequence>
<keyword evidence="1" id="KW-0472">Membrane</keyword>
<feature type="domain" description="Methyltransferase FkbM" evidence="2">
    <location>
        <begin position="81"/>
        <end position="232"/>
    </location>
</feature>
<keyword evidence="1" id="KW-1133">Transmembrane helix</keyword>